<keyword evidence="10" id="KW-0413">Isomerase</keyword>
<dbReference type="InterPro" id="IPR001161">
    <property type="entry name" value="XPB/Ssl2"/>
</dbReference>
<dbReference type="InterPro" id="IPR001650">
    <property type="entry name" value="Helicase_C-like"/>
</dbReference>
<dbReference type="GO" id="GO:0006289">
    <property type="term" value="P:nucleotide-excision repair"/>
    <property type="evidence" value="ECO:0007669"/>
    <property type="project" value="InterPro"/>
</dbReference>
<feature type="non-terminal residue" evidence="17">
    <location>
        <position position="1"/>
    </location>
</feature>
<dbReference type="Pfam" id="PF13625">
    <property type="entry name" value="Helicase_C_3"/>
    <property type="match status" value="1"/>
</dbReference>
<organism evidence="17 18">
    <name type="scientific">Symbiodinium pilosum</name>
    <name type="common">Dinoflagellate</name>
    <dbReference type="NCBI Taxonomy" id="2952"/>
    <lineage>
        <taxon>Eukaryota</taxon>
        <taxon>Sar</taxon>
        <taxon>Alveolata</taxon>
        <taxon>Dinophyceae</taxon>
        <taxon>Suessiales</taxon>
        <taxon>Symbiodiniaceae</taxon>
        <taxon>Symbiodinium</taxon>
    </lineage>
</organism>
<dbReference type="SMART" id="SM00490">
    <property type="entry name" value="HELICc"/>
    <property type="match status" value="1"/>
</dbReference>
<feature type="non-terminal residue" evidence="17">
    <location>
        <position position="615"/>
    </location>
</feature>
<sequence length="615" mass="69783">ETFHPKAAQVADFLIAVSEPVSRPQTVHEYQITALSLNAAIANGIDVEQIIKVLQRLSKNFVDESFLEFIREKGKSTGKLRLILRDGRHFLESEDAPLLRHLCRDADVAACLVQELEPGSRTVEVDSLKVEKLKLAAHQLSLPLLQEYEFRRDRADTNPQLSAVLRPTVNMRPYQLRALSKMFSVDDVAKSGIVVLPCGAGKTLVGIAACCRVGRRALVLTTTAVAVDQWRRQIQLFTSLPPEDVYTLTAEQKRPIEDAERRACIVISTYSMLGFTGRRGGDTQFILDQLQQLEWGLLVVDEVQVMPARTFRTVATMIKSHCCLGLTATLVREDDLIQDLHWLIGPKLYEANWQQLQDEGYLARVRCIEVWCDMATEFFQEYLQAQDSPDVPGSMRAHLQRALWTCNPNKLKTCEYLIRFHEQRGDKIIVFSDNIFILKDFARKLGRYYICGSVDMKERMSILSEFQESSACNTIFLSKVGDNAIDLPVANVTVQISSHYGSRRQEAQRLGRILRPKPQTSNSGGRFNAYFYSIVSRDTQELYHANRRQQFLVEQGYNYQVVRDHSVARMEEQNLAYSGKDVQLQLLKQVLESVRRGDAEEAEEDCSMPEPAAAA</sequence>
<dbReference type="CDD" id="cd18789">
    <property type="entry name" value="SF2_C_XPB"/>
    <property type="match status" value="1"/>
</dbReference>
<dbReference type="NCBIfam" id="TIGR00603">
    <property type="entry name" value="rad25"/>
    <property type="match status" value="1"/>
</dbReference>
<accession>A0A812WWH7</accession>
<dbReference type="InterPro" id="IPR032438">
    <property type="entry name" value="ERCC3_RAD25_C"/>
</dbReference>
<keyword evidence="9" id="KW-0234">DNA repair</keyword>
<keyword evidence="6" id="KW-0347">Helicase</keyword>
<dbReference type="GO" id="GO:0000112">
    <property type="term" value="C:nucleotide-excision repair factor 3 complex"/>
    <property type="evidence" value="ECO:0007669"/>
    <property type="project" value="TreeGrafter"/>
</dbReference>
<evidence type="ECO:0000256" key="4">
    <source>
        <dbReference type="ARBA" id="ARBA00022763"/>
    </source>
</evidence>
<dbReference type="FunFam" id="3.40.50.300:FF:000117">
    <property type="entry name" value="Putative DNA repair helicase rad25"/>
    <property type="match status" value="1"/>
</dbReference>
<evidence type="ECO:0000259" key="16">
    <source>
        <dbReference type="PROSITE" id="PS51194"/>
    </source>
</evidence>
<protein>
    <recommendedName>
        <fullName evidence="13">DNA 3'-5' helicase</fullName>
        <ecNumber evidence="13">5.6.2.4</ecNumber>
    </recommendedName>
</protein>
<dbReference type="GO" id="GO:0005675">
    <property type="term" value="C:transcription factor TFIIH holo complex"/>
    <property type="evidence" value="ECO:0007669"/>
    <property type="project" value="TreeGrafter"/>
</dbReference>
<keyword evidence="8" id="KW-0238">DNA-binding</keyword>
<dbReference type="FunFam" id="3.40.50.300:FF:000077">
    <property type="entry name" value="Probable DNA repair helicase RAD25"/>
    <property type="match status" value="1"/>
</dbReference>
<dbReference type="InterPro" id="IPR006935">
    <property type="entry name" value="Helicase/UvrB_N"/>
</dbReference>
<evidence type="ECO:0000256" key="11">
    <source>
        <dbReference type="ARBA" id="ARBA00023242"/>
    </source>
</evidence>
<dbReference type="InterPro" id="IPR014001">
    <property type="entry name" value="Helicase_ATP-bd"/>
</dbReference>
<dbReference type="InterPro" id="IPR032830">
    <property type="entry name" value="XPB/Ssl2_N"/>
</dbReference>
<dbReference type="EC" id="5.6.2.4" evidence="13"/>
<dbReference type="Pfam" id="PF04851">
    <property type="entry name" value="ResIII"/>
    <property type="match status" value="1"/>
</dbReference>
<dbReference type="GO" id="GO:0016787">
    <property type="term" value="F:hydrolase activity"/>
    <property type="evidence" value="ECO:0007669"/>
    <property type="project" value="UniProtKB-KW"/>
</dbReference>
<evidence type="ECO:0000256" key="3">
    <source>
        <dbReference type="ARBA" id="ARBA00022741"/>
    </source>
</evidence>
<name>A0A812WWH7_SYMPI</name>
<dbReference type="PANTHER" id="PTHR11274:SF0">
    <property type="entry name" value="GENERAL TRANSCRIPTION AND DNA REPAIR FACTOR IIH HELICASE SUBUNIT XPB"/>
    <property type="match status" value="1"/>
</dbReference>
<evidence type="ECO:0000256" key="10">
    <source>
        <dbReference type="ARBA" id="ARBA00023235"/>
    </source>
</evidence>
<keyword evidence="4" id="KW-0227">DNA damage</keyword>
<reference evidence="17" key="1">
    <citation type="submission" date="2021-02" db="EMBL/GenBank/DDBJ databases">
        <authorList>
            <person name="Dougan E. K."/>
            <person name="Rhodes N."/>
            <person name="Thang M."/>
            <person name="Chan C."/>
        </authorList>
    </citation>
    <scope>NUCLEOTIDE SEQUENCE</scope>
</reference>
<evidence type="ECO:0000256" key="6">
    <source>
        <dbReference type="ARBA" id="ARBA00022806"/>
    </source>
</evidence>
<dbReference type="GO" id="GO:0003677">
    <property type="term" value="F:DNA binding"/>
    <property type="evidence" value="ECO:0007669"/>
    <property type="project" value="UniProtKB-KW"/>
</dbReference>
<dbReference type="SUPFAM" id="SSF52540">
    <property type="entry name" value="P-loop containing nucleoside triphosphate hydrolases"/>
    <property type="match status" value="2"/>
</dbReference>
<dbReference type="InterPro" id="IPR027417">
    <property type="entry name" value="P-loop_NTPase"/>
</dbReference>
<evidence type="ECO:0000256" key="8">
    <source>
        <dbReference type="ARBA" id="ARBA00023125"/>
    </source>
</evidence>
<dbReference type="GO" id="GO:0043138">
    <property type="term" value="F:3'-5' DNA helicase activity"/>
    <property type="evidence" value="ECO:0007669"/>
    <property type="project" value="UniProtKB-EC"/>
</dbReference>
<dbReference type="OrthoDB" id="10262986at2759"/>
<evidence type="ECO:0000313" key="17">
    <source>
        <dbReference type="EMBL" id="CAE7701013.1"/>
    </source>
</evidence>
<dbReference type="CDD" id="cd18029">
    <property type="entry name" value="DEXHc_XPB"/>
    <property type="match status" value="1"/>
</dbReference>
<evidence type="ECO:0000256" key="2">
    <source>
        <dbReference type="ARBA" id="ARBA00006637"/>
    </source>
</evidence>
<evidence type="ECO:0000256" key="7">
    <source>
        <dbReference type="ARBA" id="ARBA00022840"/>
    </source>
</evidence>
<dbReference type="PROSITE" id="PS51194">
    <property type="entry name" value="HELICASE_CTER"/>
    <property type="match status" value="1"/>
</dbReference>
<evidence type="ECO:0000256" key="14">
    <source>
        <dbReference type="ARBA" id="ARBA00048988"/>
    </source>
</evidence>
<feature type="domain" description="Helicase C-terminal" evidence="16">
    <location>
        <begin position="412"/>
        <end position="576"/>
    </location>
</feature>
<dbReference type="GO" id="GO:0006367">
    <property type="term" value="P:transcription initiation at RNA polymerase II promoter"/>
    <property type="evidence" value="ECO:0007669"/>
    <property type="project" value="InterPro"/>
</dbReference>
<feature type="domain" description="Helicase ATP-binding" evidence="15">
    <location>
        <begin position="183"/>
        <end position="348"/>
    </location>
</feature>
<dbReference type="EMBL" id="CAJNIZ010044788">
    <property type="protein sequence ID" value="CAE7701013.1"/>
    <property type="molecule type" value="Genomic_DNA"/>
</dbReference>
<evidence type="ECO:0000256" key="12">
    <source>
        <dbReference type="ARBA" id="ARBA00034617"/>
    </source>
</evidence>
<dbReference type="InterPro" id="IPR050615">
    <property type="entry name" value="ATP-dep_DNA_Helicase"/>
</dbReference>
<dbReference type="GO" id="GO:0097550">
    <property type="term" value="C:transcription preinitiation complex"/>
    <property type="evidence" value="ECO:0007669"/>
    <property type="project" value="TreeGrafter"/>
</dbReference>
<dbReference type="PROSITE" id="PS51192">
    <property type="entry name" value="HELICASE_ATP_BIND_1"/>
    <property type="match status" value="1"/>
</dbReference>
<dbReference type="Proteomes" id="UP000649617">
    <property type="component" value="Unassembled WGS sequence"/>
</dbReference>
<dbReference type="PANTHER" id="PTHR11274">
    <property type="entry name" value="RAD25/XP-B DNA REPAIR HELICASE"/>
    <property type="match status" value="1"/>
</dbReference>
<comment type="catalytic activity">
    <reaction evidence="12">
        <text>Couples ATP hydrolysis with the unwinding of duplex DNA by translocating in the 3'-5' direction.</text>
        <dbReference type="EC" id="5.6.2.4"/>
    </reaction>
</comment>
<evidence type="ECO:0000256" key="9">
    <source>
        <dbReference type="ARBA" id="ARBA00023204"/>
    </source>
</evidence>
<dbReference type="GO" id="GO:0005524">
    <property type="term" value="F:ATP binding"/>
    <property type="evidence" value="ECO:0007669"/>
    <property type="project" value="UniProtKB-KW"/>
</dbReference>
<proteinExistence type="inferred from homology"/>
<evidence type="ECO:0000313" key="18">
    <source>
        <dbReference type="Proteomes" id="UP000649617"/>
    </source>
</evidence>
<keyword evidence="11" id="KW-0539">Nucleus</keyword>
<evidence type="ECO:0000256" key="1">
    <source>
        <dbReference type="ARBA" id="ARBA00004123"/>
    </source>
</evidence>
<dbReference type="SMART" id="SM00487">
    <property type="entry name" value="DEXDc"/>
    <property type="match status" value="1"/>
</dbReference>
<comment type="catalytic activity">
    <reaction evidence="14">
        <text>ATP + H2O = ADP + phosphate + H(+)</text>
        <dbReference type="Rhea" id="RHEA:13065"/>
        <dbReference type="ChEBI" id="CHEBI:15377"/>
        <dbReference type="ChEBI" id="CHEBI:15378"/>
        <dbReference type="ChEBI" id="CHEBI:30616"/>
        <dbReference type="ChEBI" id="CHEBI:43474"/>
        <dbReference type="ChEBI" id="CHEBI:456216"/>
        <dbReference type="EC" id="5.6.2.4"/>
    </reaction>
</comment>
<gene>
    <name evidence="17" type="primary">repB</name>
    <name evidence="17" type="ORF">SPIL2461_LOCUS19709</name>
</gene>
<dbReference type="PRINTS" id="PR00851">
    <property type="entry name" value="XRODRMPGMNTB"/>
</dbReference>
<evidence type="ECO:0000256" key="13">
    <source>
        <dbReference type="ARBA" id="ARBA00034808"/>
    </source>
</evidence>
<keyword evidence="7" id="KW-0067">ATP-binding</keyword>
<comment type="similarity">
    <text evidence="2">Belongs to the helicase family. RAD25/XPB subfamily.</text>
</comment>
<evidence type="ECO:0000259" key="15">
    <source>
        <dbReference type="PROSITE" id="PS51192"/>
    </source>
</evidence>
<evidence type="ECO:0000256" key="5">
    <source>
        <dbReference type="ARBA" id="ARBA00022801"/>
    </source>
</evidence>
<keyword evidence="18" id="KW-1185">Reference proteome</keyword>
<comment type="caution">
    <text evidence="17">The sequence shown here is derived from an EMBL/GenBank/DDBJ whole genome shotgun (WGS) entry which is preliminary data.</text>
</comment>
<comment type="subcellular location">
    <subcellularLocation>
        <location evidence="1">Nucleus</location>
    </subcellularLocation>
</comment>
<keyword evidence="3" id="KW-0547">Nucleotide-binding</keyword>
<dbReference type="Gene3D" id="3.40.50.300">
    <property type="entry name" value="P-loop containing nucleotide triphosphate hydrolases"/>
    <property type="match status" value="2"/>
</dbReference>
<dbReference type="Pfam" id="PF16203">
    <property type="entry name" value="ERCC3_RAD25_C"/>
    <property type="match status" value="1"/>
</dbReference>
<keyword evidence="5" id="KW-0378">Hydrolase</keyword>
<dbReference type="AlphaFoldDB" id="A0A812WWH7"/>